<keyword evidence="4 6" id="KW-0472">Membrane</keyword>
<reference evidence="8 9" key="1">
    <citation type="journal article" date="2011" name="J. Gen. Appl. Microbiol.">
        <title>Draft genome sequencing of the enigmatic basidiomycete Mixia osmundae.</title>
        <authorList>
            <person name="Nishida H."/>
            <person name="Nagatsuka Y."/>
            <person name="Sugiyama J."/>
        </authorList>
    </citation>
    <scope>NUCLEOTIDE SEQUENCE [LARGE SCALE GENOMIC DNA]</scope>
    <source>
        <strain evidence="9">CBS 9802 / IAM 14324 / JCM 22182 / KY 12970</strain>
    </source>
</reference>
<evidence type="ECO:0000313" key="9">
    <source>
        <dbReference type="Proteomes" id="UP000009131"/>
    </source>
</evidence>
<dbReference type="Pfam" id="PF00083">
    <property type="entry name" value="Sugar_tr"/>
    <property type="match status" value="2"/>
</dbReference>
<evidence type="ECO:0000313" key="8">
    <source>
        <dbReference type="EMBL" id="GAA95496.1"/>
    </source>
</evidence>
<feature type="transmembrane region" description="Helical" evidence="6">
    <location>
        <begin position="171"/>
        <end position="193"/>
    </location>
</feature>
<feature type="transmembrane region" description="Helical" evidence="6">
    <location>
        <begin position="401"/>
        <end position="424"/>
    </location>
</feature>
<comment type="caution">
    <text evidence="8">The sequence shown here is derived from an EMBL/GenBank/DDBJ whole genome shotgun (WGS) entry which is preliminary data.</text>
</comment>
<name>G7DY36_MIXOS</name>
<evidence type="ECO:0000256" key="2">
    <source>
        <dbReference type="ARBA" id="ARBA00022692"/>
    </source>
</evidence>
<gene>
    <name evidence="8" type="primary">Mo02151</name>
    <name evidence="8" type="ORF">E5Q_02151</name>
</gene>
<dbReference type="HOGENOM" id="CLU_001265_46_1_1"/>
<feature type="region of interest" description="Disordered" evidence="5">
    <location>
        <begin position="498"/>
        <end position="533"/>
    </location>
</feature>
<dbReference type="InterPro" id="IPR036259">
    <property type="entry name" value="MFS_trans_sf"/>
</dbReference>
<feature type="region of interest" description="Disordered" evidence="5">
    <location>
        <begin position="1"/>
        <end position="33"/>
    </location>
</feature>
<dbReference type="Gene3D" id="1.20.1250.20">
    <property type="entry name" value="MFS general substrate transporter like domains"/>
    <property type="match status" value="2"/>
</dbReference>
<dbReference type="AlphaFoldDB" id="G7DY36"/>
<feature type="transmembrane region" description="Helical" evidence="6">
    <location>
        <begin position="377"/>
        <end position="395"/>
    </location>
</feature>
<feature type="transmembrane region" description="Helical" evidence="6">
    <location>
        <begin position="226"/>
        <end position="247"/>
    </location>
</feature>
<keyword evidence="3 6" id="KW-1133">Transmembrane helix</keyword>
<sequence length="533" mass="58527">MPQEDDGYAEEADDAVLLRPHASSSRSVHRHNIRPSAKARQAFLDLYDWLSGPLVGYRRRRPYEPVYRSGSTMSAEAVQSRHVDLPPSRRDGVMKRVYHNLPRIPKSQARLDEPTTPALLRKLTGMQWLYFFAIFIAWMSDSVDFFSVALNVTLLRNFFATKQPDISIGDITTSITLTLLFRTLGAIIFGIAADKYGRKWPLVVDLLLCAAFSLATGFVTTFEQFLVVRSCFGIAMGGVSGMTIASLERLPIETRGLLGGVLQQGYSTGFLVASIFKLAYVDSHTHGYWQASFCAHRFLHDVKIAARRHWRRFLYAVALMAGFNFYSHGSQDLYPSFIQQTKGLSASLATKSTIIGNLGALVGSLAGGLSQHLGRRLTIIVCCIWAACFIPLWILPSSFSALALGAFCLQIGIQGAFSVVPAYLLELSPVAVRATFPGVAYQLGNAISASSAQIEARAGEGLMTPEGRPDYGKAQAILVAVVSIYLIVLVCFGREYPEGESKEDANKEESNEGEKAIDEENATGKPEVQNTEE</sequence>
<dbReference type="InParanoid" id="G7DY36"/>
<evidence type="ECO:0000256" key="5">
    <source>
        <dbReference type="SAM" id="MobiDB-lite"/>
    </source>
</evidence>
<dbReference type="GO" id="GO:0015355">
    <property type="term" value="F:secondary active monocarboxylate transmembrane transporter activity"/>
    <property type="evidence" value="ECO:0007669"/>
    <property type="project" value="TreeGrafter"/>
</dbReference>
<dbReference type="CDD" id="cd17316">
    <property type="entry name" value="MFS_SV2_like"/>
    <property type="match status" value="1"/>
</dbReference>
<evidence type="ECO:0000256" key="3">
    <source>
        <dbReference type="ARBA" id="ARBA00022989"/>
    </source>
</evidence>
<dbReference type="EMBL" id="BABT02000062">
    <property type="protein sequence ID" value="GAA95496.1"/>
    <property type="molecule type" value="Genomic_DNA"/>
</dbReference>
<proteinExistence type="predicted"/>
<comment type="subcellular location">
    <subcellularLocation>
        <location evidence="1">Membrane</location>
        <topology evidence="1">Multi-pass membrane protein</topology>
    </subcellularLocation>
</comment>
<dbReference type="PANTHER" id="PTHR23508:SF10">
    <property type="entry name" value="CARBOXYLIC ACID TRANSPORTER PROTEIN HOMOLOG"/>
    <property type="match status" value="1"/>
</dbReference>
<dbReference type="GO" id="GO:0035879">
    <property type="term" value="P:plasma membrane lactate transport"/>
    <property type="evidence" value="ECO:0007669"/>
    <property type="project" value="TreeGrafter"/>
</dbReference>
<evidence type="ECO:0000256" key="1">
    <source>
        <dbReference type="ARBA" id="ARBA00004141"/>
    </source>
</evidence>
<feature type="transmembrane region" description="Helical" evidence="6">
    <location>
        <begin position="200"/>
        <end position="220"/>
    </location>
</feature>
<evidence type="ECO:0000256" key="4">
    <source>
        <dbReference type="ARBA" id="ARBA00023136"/>
    </source>
</evidence>
<feature type="compositionally biased region" description="Basic and acidic residues" evidence="5">
    <location>
        <begin position="498"/>
        <end position="518"/>
    </location>
</feature>
<dbReference type="GO" id="GO:0005886">
    <property type="term" value="C:plasma membrane"/>
    <property type="evidence" value="ECO:0007669"/>
    <property type="project" value="TreeGrafter"/>
</dbReference>
<dbReference type="InterPro" id="IPR005828">
    <property type="entry name" value="MFS_sugar_transport-like"/>
</dbReference>
<dbReference type="eggNOG" id="ENOG502QPK1">
    <property type="taxonomic scope" value="Eukaryota"/>
</dbReference>
<organism evidence="8 9">
    <name type="scientific">Mixia osmundae (strain CBS 9802 / IAM 14324 / JCM 22182 / KY 12970)</name>
    <dbReference type="NCBI Taxonomy" id="764103"/>
    <lineage>
        <taxon>Eukaryota</taxon>
        <taxon>Fungi</taxon>
        <taxon>Dikarya</taxon>
        <taxon>Basidiomycota</taxon>
        <taxon>Pucciniomycotina</taxon>
        <taxon>Mixiomycetes</taxon>
        <taxon>Mixiales</taxon>
        <taxon>Mixiaceae</taxon>
        <taxon>Mixia</taxon>
    </lineage>
</organism>
<feature type="domain" description="Major facilitator superfamily (MFS) profile" evidence="7">
    <location>
        <begin position="130"/>
        <end position="533"/>
    </location>
</feature>
<dbReference type="InterPro" id="IPR020846">
    <property type="entry name" value="MFS_dom"/>
</dbReference>
<accession>G7DY36</accession>
<evidence type="ECO:0000259" key="7">
    <source>
        <dbReference type="PROSITE" id="PS50850"/>
    </source>
</evidence>
<evidence type="ECO:0000256" key="6">
    <source>
        <dbReference type="SAM" id="Phobius"/>
    </source>
</evidence>
<feature type="compositionally biased region" description="Acidic residues" evidence="5">
    <location>
        <begin position="1"/>
        <end position="14"/>
    </location>
</feature>
<keyword evidence="9" id="KW-1185">Reference proteome</keyword>
<feature type="transmembrane region" description="Helical" evidence="6">
    <location>
        <begin position="128"/>
        <end position="151"/>
    </location>
</feature>
<dbReference type="STRING" id="764103.G7DY36"/>
<dbReference type="PANTHER" id="PTHR23508">
    <property type="entry name" value="CARBOXYLIC ACID TRANSPORTER PROTEIN HOMOLOG"/>
    <property type="match status" value="1"/>
</dbReference>
<dbReference type="OrthoDB" id="5296287at2759"/>
<feature type="transmembrane region" description="Helical" evidence="6">
    <location>
        <begin position="474"/>
        <end position="492"/>
    </location>
</feature>
<keyword evidence="2 6" id="KW-0812">Transmembrane</keyword>
<reference evidence="8 9" key="2">
    <citation type="journal article" date="2012" name="Open Biol.">
        <title>Characteristics of nucleosomes and linker DNA regions on the genome of the basidiomycete Mixia osmundae revealed by mono- and dinucleosome mapping.</title>
        <authorList>
            <person name="Nishida H."/>
            <person name="Kondo S."/>
            <person name="Matsumoto T."/>
            <person name="Suzuki Y."/>
            <person name="Yoshikawa H."/>
            <person name="Taylor T.D."/>
            <person name="Sugiyama J."/>
        </authorList>
    </citation>
    <scope>NUCLEOTIDE SEQUENCE [LARGE SCALE GENOMIC DNA]</scope>
    <source>
        <strain evidence="9">CBS 9802 / IAM 14324 / JCM 22182 / KY 12970</strain>
    </source>
</reference>
<dbReference type="SUPFAM" id="SSF103473">
    <property type="entry name" value="MFS general substrate transporter"/>
    <property type="match status" value="1"/>
</dbReference>
<feature type="transmembrane region" description="Helical" evidence="6">
    <location>
        <begin position="313"/>
        <end position="329"/>
    </location>
</feature>
<protein>
    <recommendedName>
        <fullName evidence="7">Major facilitator superfamily (MFS) profile domain-containing protein</fullName>
    </recommendedName>
</protein>
<dbReference type="Proteomes" id="UP000009131">
    <property type="component" value="Unassembled WGS sequence"/>
</dbReference>
<dbReference type="PROSITE" id="PS50850">
    <property type="entry name" value="MFS"/>
    <property type="match status" value="1"/>
</dbReference>